<evidence type="ECO:0000256" key="3">
    <source>
        <dbReference type="ARBA" id="ARBA00019010"/>
    </source>
</evidence>
<dbReference type="GO" id="GO:0005737">
    <property type="term" value="C:cytoplasm"/>
    <property type="evidence" value="ECO:0007669"/>
    <property type="project" value="UniProtKB-SubCell"/>
</dbReference>
<comment type="subcellular location">
    <subcellularLocation>
        <location evidence="1">Cytoplasm</location>
    </subcellularLocation>
</comment>
<comment type="caution">
    <text evidence="12">The sequence shown here is derived from an EMBL/GenBank/DDBJ whole genome shotgun (WGS) entry which is preliminary data.</text>
</comment>
<organism evidence="12 13">
    <name type="scientific">Solilutibacter pythonis</name>
    <dbReference type="NCBI Taxonomy" id="2483112"/>
    <lineage>
        <taxon>Bacteria</taxon>
        <taxon>Pseudomonadati</taxon>
        <taxon>Pseudomonadota</taxon>
        <taxon>Gammaproteobacteria</taxon>
        <taxon>Lysobacterales</taxon>
        <taxon>Lysobacteraceae</taxon>
        <taxon>Solilutibacter</taxon>
    </lineage>
</organism>
<dbReference type="NCBIfam" id="TIGR00150">
    <property type="entry name" value="T6A_YjeE"/>
    <property type="match status" value="1"/>
</dbReference>
<reference evidence="12 13" key="1">
    <citation type="submission" date="2018-10" db="EMBL/GenBank/DDBJ databases">
        <title>Proposal of Lysobacter pythonis sp. nov. isolated from royal pythons (Python regius).</title>
        <authorList>
            <person name="Hans-Juergen B."/>
            <person name="Huptas C."/>
            <person name="Sandra B."/>
            <person name="Igor L."/>
            <person name="Joachim S."/>
            <person name="Siegfried S."/>
            <person name="Mareike W."/>
            <person name="Peter K."/>
        </authorList>
    </citation>
    <scope>NUCLEOTIDE SEQUENCE [LARGE SCALE GENOMIC DNA]</scope>
    <source>
        <strain evidence="12 13">4284/11</strain>
    </source>
</reference>
<evidence type="ECO:0000256" key="6">
    <source>
        <dbReference type="ARBA" id="ARBA00022723"/>
    </source>
</evidence>
<evidence type="ECO:0000256" key="10">
    <source>
        <dbReference type="ARBA" id="ARBA00032441"/>
    </source>
</evidence>
<evidence type="ECO:0000256" key="11">
    <source>
        <dbReference type="SAM" id="MobiDB-lite"/>
    </source>
</evidence>
<keyword evidence="9" id="KW-0460">Magnesium</keyword>
<dbReference type="AlphaFoldDB" id="A0A3M2HXL9"/>
<protein>
    <recommendedName>
        <fullName evidence="3">tRNA threonylcarbamoyladenosine biosynthesis protein TsaE</fullName>
    </recommendedName>
    <alternativeName>
        <fullName evidence="10">t(6)A37 threonylcarbamoyladenosine biosynthesis protein TsaE</fullName>
    </alternativeName>
</protein>
<evidence type="ECO:0000256" key="8">
    <source>
        <dbReference type="ARBA" id="ARBA00022840"/>
    </source>
</evidence>
<proteinExistence type="inferred from homology"/>
<dbReference type="Gene3D" id="3.40.50.300">
    <property type="entry name" value="P-loop containing nucleotide triphosphate hydrolases"/>
    <property type="match status" value="1"/>
</dbReference>
<dbReference type="InterPro" id="IPR003442">
    <property type="entry name" value="T6A_TsaE"/>
</dbReference>
<dbReference type="PANTHER" id="PTHR33540">
    <property type="entry name" value="TRNA THREONYLCARBAMOYLADENOSINE BIOSYNTHESIS PROTEIN TSAE"/>
    <property type="match status" value="1"/>
</dbReference>
<keyword evidence="12" id="KW-0808">Transferase</keyword>
<evidence type="ECO:0000256" key="4">
    <source>
        <dbReference type="ARBA" id="ARBA00022490"/>
    </source>
</evidence>
<dbReference type="GO" id="GO:0016740">
    <property type="term" value="F:transferase activity"/>
    <property type="evidence" value="ECO:0007669"/>
    <property type="project" value="UniProtKB-KW"/>
</dbReference>
<dbReference type="Pfam" id="PF02367">
    <property type="entry name" value="TsaE"/>
    <property type="match status" value="1"/>
</dbReference>
<keyword evidence="7" id="KW-0547">Nucleotide-binding</keyword>
<dbReference type="Proteomes" id="UP000275012">
    <property type="component" value="Unassembled WGS sequence"/>
</dbReference>
<dbReference type="GO" id="GO:0046872">
    <property type="term" value="F:metal ion binding"/>
    <property type="evidence" value="ECO:0007669"/>
    <property type="project" value="UniProtKB-KW"/>
</dbReference>
<evidence type="ECO:0000256" key="7">
    <source>
        <dbReference type="ARBA" id="ARBA00022741"/>
    </source>
</evidence>
<dbReference type="SUPFAM" id="SSF52540">
    <property type="entry name" value="P-loop containing nucleoside triphosphate hydrolases"/>
    <property type="match status" value="1"/>
</dbReference>
<evidence type="ECO:0000256" key="1">
    <source>
        <dbReference type="ARBA" id="ARBA00004496"/>
    </source>
</evidence>
<dbReference type="EMBL" id="RFLY01000008">
    <property type="protein sequence ID" value="RMH93005.1"/>
    <property type="molecule type" value="Genomic_DNA"/>
</dbReference>
<keyword evidence="8" id="KW-0067">ATP-binding</keyword>
<dbReference type="InterPro" id="IPR027417">
    <property type="entry name" value="P-loop_NTPase"/>
</dbReference>
<dbReference type="GO" id="GO:0002949">
    <property type="term" value="P:tRNA threonylcarbamoyladenosine modification"/>
    <property type="evidence" value="ECO:0007669"/>
    <property type="project" value="InterPro"/>
</dbReference>
<keyword evidence="6" id="KW-0479">Metal-binding</keyword>
<feature type="compositionally biased region" description="Polar residues" evidence="11">
    <location>
        <begin position="151"/>
        <end position="162"/>
    </location>
</feature>
<keyword evidence="13" id="KW-1185">Reference proteome</keyword>
<dbReference type="GO" id="GO:0005524">
    <property type="term" value="F:ATP binding"/>
    <property type="evidence" value="ECO:0007669"/>
    <property type="project" value="UniProtKB-KW"/>
</dbReference>
<evidence type="ECO:0000313" key="12">
    <source>
        <dbReference type="EMBL" id="RMH93005.1"/>
    </source>
</evidence>
<feature type="region of interest" description="Disordered" evidence="11">
    <location>
        <begin position="151"/>
        <end position="181"/>
    </location>
</feature>
<keyword evidence="4" id="KW-0963">Cytoplasm</keyword>
<sequence>MNFDLFLPDPAATDAIAGRFAARRPANAIVHLHGDLGAGKSSFARAFLRALGVTGAIRSPTYTLVERYPLDDGGEALHLDLYRIGDPGELEFLGIEPEQAALWLVEWPARGGAALPPADLAISLEMTGGGRRMRASAASPAGREWLTEVSTSGGVEPASSQVLGARIAGSAPDEAPQTSEN</sequence>
<dbReference type="OrthoDB" id="9800307at2"/>
<evidence type="ECO:0000256" key="2">
    <source>
        <dbReference type="ARBA" id="ARBA00007599"/>
    </source>
</evidence>
<keyword evidence="5" id="KW-0819">tRNA processing</keyword>
<dbReference type="PANTHER" id="PTHR33540:SF2">
    <property type="entry name" value="TRNA THREONYLCARBAMOYLADENOSINE BIOSYNTHESIS PROTEIN TSAE"/>
    <property type="match status" value="1"/>
</dbReference>
<comment type="similarity">
    <text evidence="2">Belongs to the TsaE family.</text>
</comment>
<name>A0A3M2HXL9_9GAMM</name>
<evidence type="ECO:0000313" key="13">
    <source>
        <dbReference type="Proteomes" id="UP000275012"/>
    </source>
</evidence>
<evidence type="ECO:0000256" key="5">
    <source>
        <dbReference type="ARBA" id="ARBA00022694"/>
    </source>
</evidence>
<evidence type="ECO:0000256" key="9">
    <source>
        <dbReference type="ARBA" id="ARBA00022842"/>
    </source>
</evidence>
<gene>
    <name evidence="12" type="primary">tsaE</name>
    <name evidence="12" type="ORF">EBB59_07230</name>
</gene>
<accession>A0A3M2HXL9</accession>
<dbReference type="RefSeq" id="WP_122101478.1">
    <property type="nucleotide sequence ID" value="NZ_RFLY01000008.1"/>
</dbReference>